<dbReference type="PANTHER" id="PTHR23513">
    <property type="entry name" value="INTEGRAL MEMBRANE EFFLUX PROTEIN-RELATED"/>
    <property type="match status" value="1"/>
</dbReference>
<organism evidence="7 8">
    <name type="scientific">Actinomadura napierensis</name>
    <dbReference type="NCBI Taxonomy" id="267854"/>
    <lineage>
        <taxon>Bacteria</taxon>
        <taxon>Bacillati</taxon>
        <taxon>Actinomycetota</taxon>
        <taxon>Actinomycetes</taxon>
        <taxon>Streptosporangiales</taxon>
        <taxon>Thermomonosporaceae</taxon>
        <taxon>Actinomadura</taxon>
    </lineage>
</organism>
<keyword evidence="3 6" id="KW-0812">Transmembrane</keyword>
<dbReference type="Gene3D" id="1.20.1250.20">
    <property type="entry name" value="MFS general substrate transporter like domains"/>
    <property type="match status" value="1"/>
</dbReference>
<proteinExistence type="predicted"/>
<keyword evidence="2" id="KW-1003">Cell membrane</keyword>
<keyword evidence="4 6" id="KW-1133">Transmembrane helix</keyword>
<dbReference type="PANTHER" id="PTHR23513:SF11">
    <property type="entry name" value="STAPHYLOFERRIN A TRANSPORTER"/>
    <property type="match status" value="1"/>
</dbReference>
<feature type="transmembrane region" description="Helical" evidence="6">
    <location>
        <begin position="168"/>
        <end position="194"/>
    </location>
</feature>
<gene>
    <name evidence="7" type="ORF">GCM10009727_24950</name>
</gene>
<dbReference type="RefSeq" id="WP_344265241.1">
    <property type="nucleotide sequence ID" value="NZ_BAAAMR010000017.1"/>
</dbReference>
<sequence length="415" mass="41631">MTPSAALAAPPARYRDVFGVSEFRTLFCVQTLLVTGESIRMIALSVLVFERTGSTLFAALAFSAGMLPYVVGGMFLLSLADRVPPRRLLTGYFLARCAVDGVLALGGLPVPGMLALVAGIGVFAPVGGASLGGRLPALLSGDRYVLGRSVFTMTMAVAQVAGQAVGGLLLAALAPSGTLLLAAVSGGTAAALAWRGLPAPKPHADGGSSRASGTLRETWRVNRRLLTDRRVRGLLMAWWLPVSLAVGSEAMAVPYGSGLGLPGAAGLLLASSATGMFSGNLVLGRWVRPAVRERLTFPLALLTGAPLLAFAFEPGLAAACALMAAGAFGMGYDLSIQARVADVVPGRVQGQAVGLATMGVVTGQAAAMAGAGALGGLLAPAYVIALCGAASLLACLVLVRRLRGGGAGAGAGAGP</sequence>
<comment type="caution">
    <text evidence="7">The sequence shown here is derived from an EMBL/GenBank/DDBJ whole genome shotgun (WGS) entry which is preliminary data.</text>
</comment>
<dbReference type="CDD" id="cd06173">
    <property type="entry name" value="MFS_MefA_like"/>
    <property type="match status" value="1"/>
</dbReference>
<evidence type="ECO:0000256" key="3">
    <source>
        <dbReference type="ARBA" id="ARBA00022692"/>
    </source>
</evidence>
<comment type="subcellular location">
    <subcellularLocation>
        <location evidence="1">Cell membrane</location>
        <topology evidence="1">Multi-pass membrane protein</topology>
    </subcellularLocation>
</comment>
<evidence type="ECO:0000256" key="4">
    <source>
        <dbReference type="ARBA" id="ARBA00022989"/>
    </source>
</evidence>
<feature type="transmembrane region" description="Helical" evidence="6">
    <location>
        <begin position="56"/>
        <end position="77"/>
    </location>
</feature>
<feature type="transmembrane region" description="Helical" evidence="6">
    <location>
        <begin position="381"/>
        <end position="399"/>
    </location>
</feature>
<reference evidence="7 8" key="1">
    <citation type="journal article" date="2019" name="Int. J. Syst. Evol. Microbiol.">
        <title>The Global Catalogue of Microorganisms (GCM) 10K type strain sequencing project: providing services to taxonomists for standard genome sequencing and annotation.</title>
        <authorList>
            <consortium name="The Broad Institute Genomics Platform"/>
            <consortium name="The Broad Institute Genome Sequencing Center for Infectious Disease"/>
            <person name="Wu L."/>
            <person name="Ma J."/>
        </authorList>
    </citation>
    <scope>NUCLEOTIDE SEQUENCE [LARGE SCALE GENOMIC DNA]</scope>
    <source>
        <strain evidence="7 8">JCM 13850</strain>
    </source>
</reference>
<feature type="transmembrane region" description="Helical" evidence="6">
    <location>
        <begin position="233"/>
        <end position="253"/>
    </location>
</feature>
<dbReference type="EMBL" id="BAAAMR010000017">
    <property type="protein sequence ID" value="GAA2132188.1"/>
    <property type="molecule type" value="Genomic_DNA"/>
</dbReference>
<feature type="transmembrane region" description="Helical" evidence="6">
    <location>
        <begin position="316"/>
        <end position="334"/>
    </location>
</feature>
<dbReference type="InterPro" id="IPR036259">
    <property type="entry name" value="MFS_trans_sf"/>
</dbReference>
<name>A0ABN2YTF1_9ACTN</name>
<evidence type="ECO:0000256" key="1">
    <source>
        <dbReference type="ARBA" id="ARBA00004651"/>
    </source>
</evidence>
<evidence type="ECO:0000256" key="5">
    <source>
        <dbReference type="ARBA" id="ARBA00023136"/>
    </source>
</evidence>
<evidence type="ECO:0000313" key="7">
    <source>
        <dbReference type="EMBL" id="GAA2132188.1"/>
    </source>
</evidence>
<keyword evidence="5 6" id="KW-0472">Membrane</keyword>
<feature type="transmembrane region" description="Helical" evidence="6">
    <location>
        <begin position="259"/>
        <end position="283"/>
    </location>
</feature>
<dbReference type="Proteomes" id="UP001501020">
    <property type="component" value="Unassembled WGS sequence"/>
</dbReference>
<accession>A0ABN2YTF1</accession>
<keyword evidence="8" id="KW-1185">Reference proteome</keyword>
<evidence type="ECO:0000256" key="6">
    <source>
        <dbReference type="SAM" id="Phobius"/>
    </source>
</evidence>
<evidence type="ECO:0000313" key="8">
    <source>
        <dbReference type="Proteomes" id="UP001501020"/>
    </source>
</evidence>
<protein>
    <submittedName>
        <fullName evidence="7">MFS transporter</fullName>
    </submittedName>
</protein>
<evidence type="ECO:0000256" key="2">
    <source>
        <dbReference type="ARBA" id="ARBA00022475"/>
    </source>
</evidence>
<dbReference type="SUPFAM" id="SSF103473">
    <property type="entry name" value="MFS general substrate transporter"/>
    <property type="match status" value="1"/>
</dbReference>
<dbReference type="Pfam" id="PF07690">
    <property type="entry name" value="MFS_1"/>
    <property type="match status" value="1"/>
</dbReference>
<dbReference type="InterPro" id="IPR011701">
    <property type="entry name" value="MFS"/>
</dbReference>